<accession>A0A7J6IC25</accession>
<dbReference type="Proteomes" id="UP000583929">
    <property type="component" value="Unassembled WGS sequence"/>
</dbReference>
<dbReference type="EMBL" id="JAATIQ010000002">
    <property type="protein sequence ID" value="KAF4404220.1"/>
    <property type="molecule type" value="Genomic_DNA"/>
</dbReference>
<dbReference type="AlphaFoldDB" id="A0A7J6IC25"/>
<sequence>MWERVGILYCLVQNFRHLVAYTEIVAIKLTSTDPEEQPPSVTVAVLHEHGTTVKVITFPLSNTIGNWHTRKQMEVGKLCLDVRLPLAVLRVVG</sequence>
<proteinExistence type="predicted"/>
<evidence type="ECO:0000313" key="1">
    <source>
        <dbReference type="EMBL" id="KAF4404220.1"/>
    </source>
</evidence>
<keyword evidence="2" id="KW-1185">Reference proteome</keyword>
<evidence type="ECO:0000313" key="2">
    <source>
        <dbReference type="Proteomes" id="UP000583929"/>
    </source>
</evidence>
<organism evidence="1 2">
    <name type="scientific">Cannabis sativa</name>
    <name type="common">Hemp</name>
    <name type="synonym">Marijuana</name>
    <dbReference type="NCBI Taxonomy" id="3483"/>
    <lineage>
        <taxon>Eukaryota</taxon>
        <taxon>Viridiplantae</taxon>
        <taxon>Streptophyta</taxon>
        <taxon>Embryophyta</taxon>
        <taxon>Tracheophyta</taxon>
        <taxon>Spermatophyta</taxon>
        <taxon>Magnoliopsida</taxon>
        <taxon>eudicotyledons</taxon>
        <taxon>Gunneridae</taxon>
        <taxon>Pentapetalae</taxon>
        <taxon>rosids</taxon>
        <taxon>fabids</taxon>
        <taxon>Rosales</taxon>
        <taxon>Cannabaceae</taxon>
        <taxon>Cannabis</taxon>
    </lineage>
</organism>
<reference evidence="1 2" key="1">
    <citation type="journal article" date="2020" name="bioRxiv">
        <title>Sequence and annotation of 42 cannabis genomes reveals extensive copy number variation in cannabinoid synthesis and pathogen resistance genes.</title>
        <authorList>
            <person name="Mckernan K.J."/>
            <person name="Helbert Y."/>
            <person name="Kane L.T."/>
            <person name="Ebling H."/>
            <person name="Zhang L."/>
            <person name="Liu B."/>
            <person name="Eaton Z."/>
            <person name="Mclaughlin S."/>
            <person name="Kingan S."/>
            <person name="Baybayan P."/>
            <person name="Concepcion G."/>
            <person name="Jordan M."/>
            <person name="Riva A."/>
            <person name="Barbazuk W."/>
            <person name="Harkins T."/>
        </authorList>
    </citation>
    <scope>NUCLEOTIDE SEQUENCE [LARGE SCALE GENOMIC DNA]</scope>
    <source>
        <strain evidence="2">cv. Jamaican Lion 4</strain>
        <tissue evidence="1">Leaf</tissue>
    </source>
</reference>
<gene>
    <name evidence="1" type="ORF">G4B88_014676</name>
</gene>
<name>A0A7J6IC25_CANSA</name>
<protein>
    <submittedName>
        <fullName evidence="1">Uncharacterized protein</fullName>
    </submittedName>
</protein>
<comment type="caution">
    <text evidence="1">The sequence shown here is derived from an EMBL/GenBank/DDBJ whole genome shotgun (WGS) entry which is preliminary data.</text>
</comment>